<evidence type="ECO:0000256" key="7">
    <source>
        <dbReference type="ARBA" id="ARBA00023136"/>
    </source>
</evidence>
<dbReference type="AlphaFoldDB" id="A0AAX4P3H5"/>
<dbReference type="GO" id="GO:0030674">
    <property type="term" value="F:protein-macromolecule adaptor activity"/>
    <property type="evidence" value="ECO:0007669"/>
    <property type="project" value="TreeGrafter"/>
</dbReference>
<dbReference type="InterPro" id="IPR000547">
    <property type="entry name" value="Clathrin_H-chain/VPS_repeat"/>
</dbReference>
<evidence type="ECO:0000256" key="4">
    <source>
        <dbReference type="ARBA" id="ARBA00022771"/>
    </source>
</evidence>
<keyword evidence="12" id="KW-0175">Coiled coil</keyword>
<comment type="function">
    <text evidence="9">Involved in regulating membrane fusion at the tonoplast and the prevacuolar compartment.</text>
</comment>
<comment type="subcellular location">
    <subcellularLocation>
        <location evidence="8">Endomembrane system</location>
        <topology evidence="8">Peripheral membrane protein</topology>
        <orientation evidence="8">Cytoplasmic side</orientation>
    </subcellularLocation>
    <subcellularLocation>
        <location evidence="9">Vacuole membrane</location>
        <topology evidence="9">Peripheral membrane protein</topology>
    </subcellularLocation>
    <subcellularLocation>
        <location evidence="9">Prevacuolar compartment membrane</location>
        <topology evidence="9">Peripheral membrane protein</topology>
    </subcellularLocation>
</comment>
<dbReference type="Pfam" id="PF23341">
    <property type="entry name" value="PEP5_VPS11_N"/>
    <property type="match status" value="1"/>
</dbReference>
<dbReference type="Gene3D" id="1.25.40.10">
    <property type="entry name" value="Tetratricopeptide repeat domain"/>
    <property type="match status" value="1"/>
</dbReference>
<evidence type="ECO:0000256" key="13">
    <source>
        <dbReference type="SAM" id="MobiDB-lite"/>
    </source>
</evidence>
<dbReference type="SUPFAM" id="SSF57850">
    <property type="entry name" value="RING/U-box"/>
    <property type="match status" value="1"/>
</dbReference>
<evidence type="ECO:0000313" key="16">
    <source>
        <dbReference type="Proteomes" id="UP001472866"/>
    </source>
</evidence>
<dbReference type="InterPro" id="IPR024763">
    <property type="entry name" value="VPS11_C"/>
</dbReference>
<evidence type="ECO:0000256" key="9">
    <source>
        <dbReference type="PIRNR" id="PIRNR007860"/>
    </source>
</evidence>
<dbReference type="GO" id="GO:0033263">
    <property type="term" value="C:CORVET complex"/>
    <property type="evidence" value="ECO:0007669"/>
    <property type="project" value="UniProtKB-UniRule"/>
</dbReference>
<dbReference type="GO" id="GO:0007032">
    <property type="term" value="P:endosome organization"/>
    <property type="evidence" value="ECO:0007669"/>
    <property type="project" value="TreeGrafter"/>
</dbReference>
<keyword evidence="4 10" id="KW-0863">Zinc-finger</keyword>
<reference evidence="15 16" key="1">
    <citation type="submission" date="2024-03" db="EMBL/GenBank/DDBJ databases">
        <title>Complete genome sequence of the green alga Chloropicon roscoffensis RCC1871.</title>
        <authorList>
            <person name="Lemieux C."/>
            <person name="Pombert J.-F."/>
            <person name="Otis C."/>
            <person name="Turmel M."/>
        </authorList>
    </citation>
    <scope>NUCLEOTIDE SEQUENCE [LARGE SCALE GENOMIC DNA]</scope>
    <source>
        <strain evidence="15 16">RCC1871</strain>
    </source>
</reference>
<dbReference type="GO" id="GO:0008270">
    <property type="term" value="F:zinc ion binding"/>
    <property type="evidence" value="ECO:0007669"/>
    <property type="project" value="UniProtKB-KW"/>
</dbReference>
<dbReference type="SMART" id="SM00184">
    <property type="entry name" value="RING"/>
    <property type="match status" value="1"/>
</dbReference>
<dbReference type="PROSITE" id="PS50089">
    <property type="entry name" value="ZF_RING_2"/>
    <property type="match status" value="1"/>
</dbReference>
<accession>A0AAX4P3H5</accession>
<evidence type="ECO:0000256" key="2">
    <source>
        <dbReference type="ARBA" id="ARBA00022448"/>
    </source>
</evidence>
<sequence length="972" mass="109297">MDAFQRSGGMWKRFNFFDREPLRHRHGRPGSGGEETNESTAVFPENSTCSTSGKGLVTFGCDNGEVCSLGEDLAETKSIFQAHDRATLFVTHLSQRNFLLTVGLDDDSGRNSSTESAGRVTLKVWDYNRLHPTSGPVCLRTIRPFASKEKFFQTSSSRSDLGDGQTVTVVSVHEERVPNMTVSLGLSDGTVLVIRGDVVRDKVNRVKLSVRGEAGGGAGSPDDSITGLGYHTEGSSLILFVVTRVRSQGYNLGGLGATFQPIRLFDEPEGADLDCAVVTPDNAFAVGRTEAVFLYGVDGKGPCYVFEGRKHKLLWFKRYLCSLSSRPSSDRMVLTVYDLKNKMITFNDDVDEVAHIVHEWDALHVLLRDQGQSFVLREKQMSTKLELLFRKNLYNVALQLAQYDSDKPLVADIYRKYGDHLYNKQDYDNAMEQYVLTIGEVEPSYVIRKFLDAQRIPSLASYLESLHHHEMANADHTTLLLNCYTKLKDVTKLDAFIHVDSGVSCEDYVRRFDIETAIKVCRSSGYYDHALYVAEHAGETSWYLRILLEDCQRFEDALNYLSNLSSPRAVEALKKYGKMLVTSRPEETTALLMRLCTPTEDESREPSPPAKPADFIHLFAQQPRALMVFFEYVLNSGPEPLSENILRTTLLELYLTNKLTDSVDPMAPNRAVWQQVSPRAQGPSGSGAAAAREAEMTQEYGDRLDKAFALLRGGWPAGGEPKYNAENALVVCHLHGFRRGVVFLYERMNMYRDVLKVYMDANDKKGLIQAVARLGDESYGGDSRLWIDVLEYFGRYDGDCAEEVKEVLSHVERRGLLPAIVVLQILSQNPHLTLSVVKDYMSRVLKDESAIIDEDRRAIQKYRREATSMQKELKELKTQARVFQNSKCSACSAPLELPAVHFLCMHSFHSRCLGENERECPICTPQNYTILDMRRSQRASIAEPDKFFTQLQHSGDGFAVVAEYFGRGLMNL</sequence>
<feature type="coiled-coil region" evidence="12">
    <location>
        <begin position="845"/>
        <end position="886"/>
    </location>
</feature>
<evidence type="ECO:0000259" key="14">
    <source>
        <dbReference type="PROSITE" id="PS50089"/>
    </source>
</evidence>
<dbReference type="SUPFAM" id="SSF48371">
    <property type="entry name" value="ARM repeat"/>
    <property type="match status" value="1"/>
</dbReference>
<keyword evidence="5" id="KW-0862">Zinc</keyword>
<evidence type="ECO:0000313" key="15">
    <source>
        <dbReference type="EMBL" id="WZN60422.1"/>
    </source>
</evidence>
<proteinExistence type="inferred from homology"/>
<evidence type="ECO:0000256" key="5">
    <source>
        <dbReference type="ARBA" id="ARBA00022833"/>
    </source>
</evidence>
<feature type="domain" description="RING-type" evidence="14">
    <location>
        <begin position="888"/>
        <end position="924"/>
    </location>
</feature>
<dbReference type="GO" id="GO:0048284">
    <property type="term" value="P:organelle fusion"/>
    <property type="evidence" value="ECO:0007669"/>
    <property type="project" value="TreeGrafter"/>
</dbReference>
<comment type="similarity">
    <text evidence="1 9">Belongs to the VPS11 family.</text>
</comment>
<evidence type="ECO:0000256" key="1">
    <source>
        <dbReference type="ARBA" id="ARBA00007070"/>
    </source>
</evidence>
<dbReference type="InterPro" id="IPR016528">
    <property type="entry name" value="VPS11"/>
</dbReference>
<dbReference type="InterPro" id="IPR013083">
    <property type="entry name" value="Znf_RING/FYVE/PHD"/>
</dbReference>
<dbReference type="InterPro" id="IPR001841">
    <property type="entry name" value="Znf_RING"/>
</dbReference>
<evidence type="ECO:0000256" key="6">
    <source>
        <dbReference type="ARBA" id="ARBA00022927"/>
    </source>
</evidence>
<dbReference type="GO" id="GO:0006886">
    <property type="term" value="P:intracellular protein transport"/>
    <property type="evidence" value="ECO:0007669"/>
    <property type="project" value="UniProtKB-UniRule"/>
</dbReference>
<dbReference type="Gene3D" id="3.30.40.10">
    <property type="entry name" value="Zinc/RING finger domain, C3HC4 (zinc finger)"/>
    <property type="match status" value="1"/>
</dbReference>
<dbReference type="InterPro" id="IPR057308">
    <property type="entry name" value="CHCR_PEP5_VPS11"/>
</dbReference>
<organism evidence="15 16">
    <name type="scientific">Chloropicon roscoffensis</name>
    <dbReference type="NCBI Taxonomy" id="1461544"/>
    <lineage>
        <taxon>Eukaryota</taxon>
        <taxon>Viridiplantae</taxon>
        <taxon>Chlorophyta</taxon>
        <taxon>Chloropicophyceae</taxon>
        <taxon>Chloropicales</taxon>
        <taxon>Chloropicaceae</taxon>
        <taxon>Chloropicon</taxon>
    </lineage>
</organism>
<dbReference type="GO" id="GO:0006904">
    <property type="term" value="P:vesicle docking involved in exocytosis"/>
    <property type="evidence" value="ECO:0007669"/>
    <property type="project" value="TreeGrafter"/>
</dbReference>
<dbReference type="GO" id="GO:0007033">
    <property type="term" value="P:vacuole organization"/>
    <property type="evidence" value="ECO:0007669"/>
    <property type="project" value="TreeGrafter"/>
</dbReference>
<dbReference type="Pfam" id="PF23356">
    <property type="entry name" value="TPR_PEP5_VPS11"/>
    <property type="match status" value="2"/>
</dbReference>
<dbReference type="InterPro" id="IPR016024">
    <property type="entry name" value="ARM-type_fold"/>
</dbReference>
<evidence type="ECO:0000256" key="3">
    <source>
        <dbReference type="ARBA" id="ARBA00022723"/>
    </source>
</evidence>
<dbReference type="EMBL" id="CP151503">
    <property type="protein sequence ID" value="WZN60422.1"/>
    <property type="molecule type" value="Genomic_DNA"/>
</dbReference>
<gene>
    <name evidence="15" type="ORF">HKI87_03g19510</name>
</gene>
<comment type="subunit">
    <text evidence="9">Core component of at least two putative endosomal tethering complexes, the homotypic fusion and vacuole protein sorting (HOPS) complex and the class C core vacuole/endosome tethering (CORVET) complex.</text>
</comment>
<keyword evidence="6" id="KW-0653">Protein transport</keyword>
<dbReference type="InterPro" id="IPR057307">
    <property type="entry name" value="PEP5_VPS11_N"/>
</dbReference>
<evidence type="ECO:0000256" key="12">
    <source>
        <dbReference type="SAM" id="Coils"/>
    </source>
</evidence>
<evidence type="ECO:0000256" key="11">
    <source>
        <dbReference type="PROSITE-ProRule" id="PRU01006"/>
    </source>
</evidence>
<dbReference type="Pfam" id="PF12451">
    <property type="entry name" value="VPS11_C"/>
    <property type="match status" value="1"/>
</dbReference>
<dbReference type="PIRSF" id="PIRSF007860">
    <property type="entry name" value="VPS11"/>
    <property type="match status" value="1"/>
</dbReference>
<dbReference type="GO" id="GO:0009705">
    <property type="term" value="C:plant-type vacuole membrane"/>
    <property type="evidence" value="ECO:0007669"/>
    <property type="project" value="UniProtKB-UniRule"/>
</dbReference>
<feature type="repeat" description="CHCR" evidence="11">
    <location>
        <begin position="434"/>
        <end position="589"/>
    </location>
</feature>
<dbReference type="PANTHER" id="PTHR23323:SF24">
    <property type="entry name" value="VACUOLAR PROTEIN SORTING-ASSOCIATED PROTEIN 11 HOMOLOG"/>
    <property type="match status" value="1"/>
</dbReference>
<keyword evidence="2" id="KW-0813">Transport</keyword>
<protein>
    <recommendedName>
        <fullName evidence="9">Vacuolar protein sorting-associated protein 11 homolog</fullName>
    </recommendedName>
</protein>
<dbReference type="CDD" id="cd16688">
    <property type="entry name" value="RING-H2_Vps11"/>
    <property type="match status" value="1"/>
</dbReference>
<dbReference type="PROSITE" id="PS50236">
    <property type="entry name" value="CHCR"/>
    <property type="match status" value="2"/>
</dbReference>
<feature type="region of interest" description="Disordered" evidence="13">
    <location>
        <begin position="22"/>
        <end position="46"/>
    </location>
</feature>
<dbReference type="InterPro" id="IPR011990">
    <property type="entry name" value="TPR-like_helical_dom_sf"/>
</dbReference>
<dbReference type="Proteomes" id="UP001472866">
    <property type="component" value="Chromosome 03"/>
</dbReference>
<keyword evidence="16" id="KW-1185">Reference proteome</keyword>
<dbReference type="PANTHER" id="PTHR23323">
    <property type="entry name" value="VACUOLAR PROTEIN SORTING-ASSOCIATED PROTEIN"/>
    <property type="match status" value="1"/>
</dbReference>
<evidence type="ECO:0000256" key="10">
    <source>
        <dbReference type="PROSITE-ProRule" id="PRU00175"/>
    </source>
</evidence>
<keyword evidence="9" id="KW-0926">Vacuole</keyword>
<keyword evidence="7 9" id="KW-0472">Membrane</keyword>
<feature type="repeat" description="CHCR" evidence="11">
    <location>
        <begin position="600"/>
        <end position="802"/>
    </location>
</feature>
<name>A0AAX4P3H5_9CHLO</name>
<keyword evidence="3" id="KW-0479">Metal-binding</keyword>
<dbReference type="GO" id="GO:0030897">
    <property type="term" value="C:HOPS complex"/>
    <property type="evidence" value="ECO:0007669"/>
    <property type="project" value="UniProtKB-UniRule"/>
</dbReference>
<evidence type="ECO:0000256" key="8">
    <source>
        <dbReference type="ARBA" id="ARBA00029433"/>
    </source>
</evidence>